<accession>A0A0M0G8V7</accession>
<comment type="caution">
    <text evidence="1">The sequence shown here is derived from an EMBL/GenBank/DDBJ whole genome shotgun (WGS) entry which is preliminary data.</text>
</comment>
<proteinExistence type="predicted"/>
<name>A0A0M0G8V7_SPOGL</name>
<evidence type="ECO:0000313" key="1">
    <source>
        <dbReference type="EMBL" id="KON86279.1"/>
    </source>
</evidence>
<dbReference type="STRING" id="1459.AF332_05220"/>
<dbReference type="AlphaFoldDB" id="A0A0M0G8V7"/>
<organism evidence="1 2">
    <name type="scientific">Sporosarcina globispora</name>
    <name type="common">Bacillus globisporus</name>
    <dbReference type="NCBI Taxonomy" id="1459"/>
    <lineage>
        <taxon>Bacteria</taxon>
        <taxon>Bacillati</taxon>
        <taxon>Bacillota</taxon>
        <taxon>Bacilli</taxon>
        <taxon>Bacillales</taxon>
        <taxon>Caryophanaceae</taxon>
        <taxon>Sporosarcina</taxon>
    </lineage>
</organism>
<gene>
    <name evidence="1" type="ORF">AF332_05220</name>
</gene>
<dbReference type="Proteomes" id="UP000037109">
    <property type="component" value="Unassembled WGS sequence"/>
</dbReference>
<dbReference type="EMBL" id="LGUF01000007">
    <property type="protein sequence ID" value="KON86279.1"/>
    <property type="molecule type" value="Genomic_DNA"/>
</dbReference>
<evidence type="ECO:0000313" key="2">
    <source>
        <dbReference type="Proteomes" id="UP000037109"/>
    </source>
</evidence>
<dbReference type="RefSeq" id="WP_053433639.1">
    <property type="nucleotide sequence ID" value="NZ_LGUF01000007.1"/>
</dbReference>
<dbReference type="OrthoDB" id="2891206at2"/>
<keyword evidence="2" id="KW-1185">Reference proteome</keyword>
<sequence length="92" mass="10190">MIKSTSSTNNPASNRYSLDTLHQMLNNELSKYKHIKVPNINHSVSGAELASWLIDSASPKEIEELVYMVNQAKKRSSNTKAIFQTAAAALIK</sequence>
<dbReference type="PATRIC" id="fig|1459.3.peg.1090"/>
<protein>
    <submittedName>
        <fullName evidence="1">Uncharacterized protein</fullName>
    </submittedName>
</protein>
<reference evidence="2" key="1">
    <citation type="submission" date="2015-07" db="EMBL/GenBank/DDBJ databases">
        <title>Fjat-10036 dsm4.</title>
        <authorList>
            <person name="Liu B."/>
            <person name="Wang J."/>
            <person name="Zhu Y."/>
            <person name="Liu G."/>
            <person name="Chen Q."/>
            <person name="Chen Z."/>
            <person name="Lan J."/>
            <person name="Che J."/>
            <person name="Ge C."/>
            <person name="Shi H."/>
            <person name="Pan Z."/>
            <person name="Liu X."/>
        </authorList>
    </citation>
    <scope>NUCLEOTIDE SEQUENCE [LARGE SCALE GENOMIC DNA]</scope>
    <source>
        <strain evidence="2">DSM 4</strain>
    </source>
</reference>